<dbReference type="Pfam" id="PF05015">
    <property type="entry name" value="HigB-like_toxin"/>
    <property type="match status" value="1"/>
</dbReference>
<dbReference type="PANTHER" id="PTHR40266">
    <property type="entry name" value="TOXIN HIGB-1"/>
    <property type="match status" value="1"/>
</dbReference>
<name>A0ABU1VZB3_9GAMM</name>
<evidence type="ECO:0000313" key="1">
    <source>
        <dbReference type="EMBL" id="MDR7121062.1"/>
    </source>
</evidence>
<dbReference type="Gene3D" id="3.30.2310.20">
    <property type="entry name" value="RelE-like"/>
    <property type="match status" value="1"/>
</dbReference>
<comment type="caution">
    <text evidence="1">The sequence shown here is derived from an EMBL/GenBank/DDBJ whole genome shotgun (WGS) entry which is preliminary data.</text>
</comment>
<dbReference type="RefSeq" id="WP_310277520.1">
    <property type="nucleotide sequence ID" value="NZ_JAVDWR010000005.1"/>
</dbReference>
<dbReference type="InterPro" id="IPR035093">
    <property type="entry name" value="RelE/ParE_toxin_dom_sf"/>
</dbReference>
<dbReference type="Proteomes" id="UP001257909">
    <property type="component" value="Unassembled WGS sequence"/>
</dbReference>
<dbReference type="EMBL" id="JAVDWR010000005">
    <property type="protein sequence ID" value="MDR7121062.1"/>
    <property type="molecule type" value="Genomic_DNA"/>
</dbReference>
<evidence type="ECO:0000313" key="2">
    <source>
        <dbReference type="Proteomes" id="UP001257909"/>
    </source>
</evidence>
<protein>
    <submittedName>
        <fullName evidence="1">Proteic killer suppression protein</fullName>
    </submittedName>
</protein>
<dbReference type="PANTHER" id="PTHR40266:SF2">
    <property type="entry name" value="TOXIN HIGB-1"/>
    <property type="match status" value="1"/>
</dbReference>
<dbReference type="SUPFAM" id="SSF143011">
    <property type="entry name" value="RelE-like"/>
    <property type="match status" value="1"/>
</dbReference>
<keyword evidence="2" id="KW-1185">Reference proteome</keyword>
<sequence length="92" mass="10644">MIKNFKHKGLERFYKTGSTAGIQAKHQNRLRLILSNLDQAQAIDDMDLPGLRLHELSGDRKGIWSVTVNGNWRVTFKFIGRDAEVVNYEDYH</sequence>
<organism evidence="1 2">
    <name type="scientific">Rheinheimera soli</name>
    <dbReference type="NCBI Taxonomy" id="443616"/>
    <lineage>
        <taxon>Bacteria</taxon>
        <taxon>Pseudomonadati</taxon>
        <taxon>Pseudomonadota</taxon>
        <taxon>Gammaproteobacteria</taxon>
        <taxon>Chromatiales</taxon>
        <taxon>Chromatiaceae</taxon>
        <taxon>Rheinheimera</taxon>
    </lineage>
</organism>
<dbReference type="InterPro" id="IPR007711">
    <property type="entry name" value="HigB-1"/>
</dbReference>
<reference evidence="1 2" key="1">
    <citation type="submission" date="2023-07" db="EMBL/GenBank/DDBJ databases">
        <title>Sorghum-associated microbial communities from plants grown in Nebraska, USA.</title>
        <authorList>
            <person name="Schachtman D."/>
        </authorList>
    </citation>
    <scope>NUCLEOTIDE SEQUENCE [LARGE SCALE GENOMIC DNA]</scope>
    <source>
        <strain evidence="1 2">4138</strain>
    </source>
</reference>
<gene>
    <name evidence="1" type="ORF">J2W69_002003</name>
</gene>
<accession>A0ABU1VZB3</accession>
<proteinExistence type="predicted"/>